<dbReference type="Proteomes" id="UP001595617">
    <property type="component" value="Unassembled WGS sequence"/>
</dbReference>
<sequence>MENRVYYGEYSLKHWIELLLKKNIILPDYQRYFVWSERKVETLIDTFRKNQFVPPITIGAFNSDGVNKNLILDGQQRITSIVLAYLGLYPDIQTYKKAIEEFANDNDDPDEERQFDNILEWNVGELTSKGKSKEEILGKIRDKNYKAISLNLDDDFLEKNFLGFSYLVPKTSNEKEQQRYYSSVFRNINIQGEPLLPQESRASLYFLDQDLVMLFSPNFSKKILVKIFSNETKSDFVRYLALLSQYHNDGDEKKVARSYKQRMEKYYEEYIFAAISNEKSTIFGGFSSVFPDKNYESCLAELEIALEELGVFGDYSSIVDVDMYLFGLVYHILFRKKKIDVSQPKKLREGLVEAINRYKKDLSHQKNPNNLGHLRSRISKSIYIYGKYVVNES</sequence>
<evidence type="ECO:0000313" key="2">
    <source>
        <dbReference type="EMBL" id="MFC3851291.1"/>
    </source>
</evidence>
<dbReference type="InterPro" id="IPR004919">
    <property type="entry name" value="GmrSD_N"/>
</dbReference>
<protein>
    <submittedName>
        <fullName evidence="2">DUF262 domain-containing protein</fullName>
    </submittedName>
</protein>
<keyword evidence="3" id="KW-1185">Reference proteome</keyword>
<evidence type="ECO:0000313" key="3">
    <source>
        <dbReference type="Proteomes" id="UP001595617"/>
    </source>
</evidence>
<dbReference type="PANTHER" id="PTHR39639:SF1">
    <property type="entry name" value="DUF262 DOMAIN-CONTAINING PROTEIN"/>
    <property type="match status" value="1"/>
</dbReference>
<dbReference type="Pfam" id="PF03235">
    <property type="entry name" value="GmrSD_N"/>
    <property type="match status" value="1"/>
</dbReference>
<organism evidence="2 3">
    <name type="scientific">Saccharospirillum mangrovi</name>
    <dbReference type="NCBI Taxonomy" id="2161747"/>
    <lineage>
        <taxon>Bacteria</taxon>
        <taxon>Pseudomonadati</taxon>
        <taxon>Pseudomonadota</taxon>
        <taxon>Gammaproteobacteria</taxon>
        <taxon>Oceanospirillales</taxon>
        <taxon>Saccharospirillaceae</taxon>
        <taxon>Saccharospirillum</taxon>
    </lineage>
</organism>
<dbReference type="RefSeq" id="WP_380692417.1">
    <property type="nucleotide sequence ID" value="NZ_JBHRYR010000002.1"/>
</dbReference>
<evidence type="ECO:0000259" key="1">
    <source>
        <dbReference type="Pfam" id="PF03235"/>
    </source>
</evidence>
<accession>A0ABV7ZT23</accession>
<gene>
    <name evidence="2" type="ORF">ACFOOG_00485</name>
</gene>
<proteinExistence type="predicted"/>
<name>A0ABV7ZT23_9GAMM</name>
<dbReference type="EMBL" id="JBHRYR010000002">
    <property type="protein sequence ID" value="MFC3851291.1"/>
    <property type="molecule type" value="Genomic_DNA"/>
</dbReference>
<feature type="domain" description="GmrSD restriction endonucleases N-terminal" evidence="1">
    <location>
        <begin position="21"/>
        <end position="206"/>
    </location>
</feature>
<comment type="caution">
    <text evidence="2">The sequence shown here is derived from an EMBL/GenBank/DDBJ whole genome shotgun (WGS) entry which is preliminary data.</text>
</comment>
<reference evidence="3" key="1">
    <citation type="journal article" date="2019" name="Int. J. Syst. Evol. Microbiol.">
        <title>The Global Catalogue of Microorganisms (GCM) 10K type strain sequencing project: providing services to taxonomists for standard genome sequencing and annotation.</title>
        <authorList>
            <consortium name="The Broad Institute Genomics Platform"/>
            <consortium name="The Broad Institute Genome Sequencing Center for Infectious Disease"/>
            <person name="Wu L."/>
            <person name="Ma J."/>
        </authorList>
    </citation>
    <scope>NUCLEOTIDE SEQUENCE [LARGE SCALE GENOMIC DNA]</scope>
    <source>
        <strain evidence="3">IBRC 10765</strain>
    </source>
</reference>
<dbReference type="PANTHER" id="PTHR39639">
    <property type="entry name" value="CHROMOSOME 16, WHOLE GENOME SHOTGUN SEQUENCE"/>
    <property type="match status" value="1"/>
</dbReference>